<evidence type="ECO:0000313" key="4">
    <source>
        <dbReference type="Proteomes" id="UP000001548"/>
    </source>
</evidence>
<organism evidence="3 4">
    <name type="scientific">Giardia intestinalis (strain ATCC 50803 / WB clone C6)</name>
    <name type="common">Giardia lamblia</name>
    <dbReference type="NCBI Taxonomy" id="184922"/>
    <lineage>
        <taxon>Eukaryota</taxon>
        <taxon>Metamonada</taxon>
        <taxon>Diplomonadida</taxon>
        <taxon>Hexamitidae</taxon>
        <taxon>Giardiinae</taxon>
        <taxon>Giardia</taxon>
    </lineage>
</organism>
<feature type="compositionally biased region" description="Polar residues" evidence="2">
    <location>
        <begin position="324"/>
        <end position="340"/>
    </location>
</feature>
<reference evidence="3 4" key="1">
    <citation type="journal article" date="2007" name="Science">
        <title>Genomic minimalism in the early diverging intestinal parasite Giardia lamblia.</title>
        <authorList>
            <person name="Morrison H.G."/>
            <person name="McArthur A.G."/>
            <person name="Gillin F.D."/>
            <person name="Aley S.B."/>
            <person name="Adam R.D."/>
            <person name="Olsen G.J."/>
            <person name="Best A.A."/>
            <person name="Cande W.Z."/>
            <person name="Chen F."/>
            <person name="Cipriano M.J."/>
            <person name="Davids B.J."/>
            <person name="Dawson S.C."/>
            <person name="Elmendorf H.G."/>
            <person name="Hehl A.B."/>
            <person name="Holder M.E."/>
            <person name="Huse S.M."/>
            <person name="Kim U.U."/>
            <person name="Lasek-Nesselquist E."/>
            <person name="Manning G."/>
            <person name="Nigam A."/>
            <person name="Nixon J.E."/>
            <person name="Palm D."/>
            <person name="Passamaneck N.E."/>
            <person name="Prabhu A."/>
            <person name="Reich C.I."/>
            <person name="Reiner D.S."/>
            <person name="Samuelson J."/>
            <person name="Svard S.G."/>
            <person name="Sogin M.L."/>
        </authorList>
    </citation>
    <scope>NUCLEOTIDE SEQUENCE [LARGE SCALE GENOMIC DNA]</scope>
    <source>
        <strain evidence="3 4">WB C6</strain>
    </source>
</reference>
<dbReference type="VEuPathDB" id="GiardiaDB:GL50803_16068"/>
<evidence type="ECO:0000256" key="1">
    <source>
        <dbReference type="SAM" id="Coils"/>
    </source>
</evidence>
<dbReference type="RefSeq" id="XP_001707080.1">
    <property type="nucleotide sequence ID" value="XM_001707028.1"/>
</dbReference>
<comment type="caution">
    <text evidence="3">The sequence shown here is derived from an EMBL/GenBank/DDBJ whole genome shotgun (WGS) entry which is preliminary data.</text>
</comment>
<dbReference type="EMBL" id="AACB03000005">
    <property type="protein sequence ID" value="KAE8301668.1"/>
    <property type="molecule type" value="Genomic_DNA"/>
</dbReference>
<dbReference type="Gene3D" id="1.10.287.1490">
    <property type="match status" value="1"/>
</dbReference>
<dbReference type="GeneID" id="5699975"/>
<sequence>MDGKAPETSFLRNSRVSLVDMQPTAEVDLLSQARAYLSVAPSATLPTPPLVDKAIAGDKLTHLTQRFQSLDSNRMHWFVRLQALIYINDHLTKDDMRPYISILVPGSIQPLMKQLHEKRKTFTPFLSSILIEFSKVSPLHIAPVAHEILAYCLRDRSNQAMDCVYTICQEVPLSQAAWEAILLFIFDQQYSNFFKEKFSAICDEPENTSPLPLEVKQQILELACESTVHYGLSSMAAQAVSAGGYDTKTFSAKGVEAYARILCGMFSVRGADSNTSLYGTSSKLVGTLSKTVKFDENSINITSTPGKAPTSIPDLRHHQPELGSGSTFLPPQSASMTGHSLQSFRPSIQEEMNSHPVVTFGSTGGASIIGAMSGLSATPSARESIEDMIGVADVNAALDNVANSTHKVAPVIHTSTPPFAKKSQPVVKTPGDALEQFIREASLGPTFFNESQAPQDADTTMNLLEQARNLVSSQSVYASDANETMNMDDILSYVNNLGKTNASRRVTGVMGVPPIGPSQSVSMASPGMGISSYAGLSGHGGTVPNSAGYTGYSIDRKDTVERGESLQRPLGLQSNYSSMEELNALRQTNKDLEAQLNSAKLQIREYVEKINNYNDTLLNMQTESVSTGASTQLYLQNLALQGELDSLKSGFDRLTEKYQALKERDRTMMDRLDKYESKQQQFKTMFEQATERYETMKRVTNDKLLAYKEENDKLRAELGGLHSSSGKREDSGSSAEIAALRSEIEALKNDKANLTAVTKRLIAKLSVVSKQTTDA</sequence>
<feature type="region of interest" description="Disordered" evidence="2">
    <location>
        <begin position="320"/>
        <end position="340"/>
    </location>
</feature>
<protein>
    <submittedName>
        <fullName evidence="3">Uncharacterized protein</fullName>
    </submittedName>
</protein>
<evidence type="ECO:0000256" key="2">
    <source>
        <dbReference type="SAM" id="MobiDB-lite"/>
    </source>
</evidence>
<feature type="coiled-coil region" evidence="1">
    <location>
        <begin position="575"/>
        <end position="764"/>
    </location>
</feature>
<gene>
    <name evidence="3" type="ORF">GL50803_0016068</name>
</gene>
<keyword evidence="1" id="KW-0175">Coiled coil</keyword>
<dbReference type="HOGENOM" id="CLU_361110_0_0_1"/>
<accession>A8BHC2</accession>
<keyword evidence="4" id="KW-1185">Reference proteome</keyword>
<dbReference type="AlphaFoldDB" id="A8BHC2"/>
<dbReference type="OMA" id="YTICQEV"/>
<dbReference type="Proteomes" id="UP000001548">
    <property type="component" value="Unassembled WGS sequence"/>
</dbReference>
<proteinExistence type="predicted"/>
<name>A8BHC2_GIAIC</name>
<dbReference type="KEGG" id="gla:GL50803_0016068"/>
<evidence type="ECO:0000313" key="3">
    <source>
        <dbReference type="EMBL" id="KAE8301668.1"/>
    </source>
</evidence>